<dbReference type="SUPFAM" id="SSF51604">
    <property type="entry name" value="Enolase C-terminal domain-like"/>
    <property type="match status" value="1"/>
</dbReference>
<dbReference type="InterPro" id="IPR029065">
    <property type="entry name" value="Enolase_C-like"/>
</dbReference>
<reference evidence="3" key="1">
    <citation type="submission" date="2023-06" db="EMBL/GenBank/DDBJ databases">
        <title>Genomic of Agaribacillus aureum.</title>
        <authorList>
            <person name="Wang G."/>
        </authorList>
    </citation>
    <scope>NUCLEOTIDE SEQUENCE</scope>
    <source>
        <strain evidence="3">BMA12</strain>
    </source>
</reference>
<dbReference type="SUPFAM" id="SSF54826">
    <property type="entry name" value="Enolase N-terminal domain-like"/>
    <property type="match status" value="1"/>
</dbReference>
<dbReference type="Pfam" id="PF02746">
    <property type="entry name" value="MR_MLE_N"/>
    <property type="match status" value="1"/>
</dbReference>
<dbReference type="PROSITE" id="PS00908">
    <property type="entry name" value="MR_MLE_1"/>
    <property type="match status" value="1"/>
</dbReference>
<dbReference type="InterPro" id="IPR018110">
    <property type="entry name" value="Mandel_Rmase/mucon_lact_enz_CS"/>
</dbReference>
<dbReference type="PANTHER" id="PTHR48080">
    <property type="entry name" value="D-GALACTONATE DEHYDRATASE-RELATED"/>
    <property type="match status" value="1"/>
</dbReference>
<dbReference type="InterPro" id="IPR013341">
    <property type="entry name" value="Mandelate_racemase_N_dom"/>
</dbReference>
<dbReference type="InterPro" id="IPR036849">
    <property type="entry name" value="Enolase-like_C_sf"/>
</dbReference>
<comment type="caution">
    <text evidence="3">The sequence shown here is derived from an EMBL/GenBank/DDBJ whole genome shotgun (WGS) entry which is preliminary data.</text>
</comment>
<evidence type="ECO:0000313" key="3">
    <source>
        <dbReference type="EMBL" id="MDN5217116.1"/>
    </source>
</evidence>
<dbReference type="PANTHER" id="PTHR48080:SF2">
    <property type="entry name" value="D-GALACTONATE DEHYDRATASE"/>
    <property type="match status" value="1"/>
</dbReference>
<dbReference type="InterPro" id="IPR034593">
    <property type="entry name" value="DgoD-like"/>
</dbReference>
<evidence type="ECO:0000313" key="4">
    <source>
        <dbReference type="Proteomes" id="UP001172083"/>
    </source>
</evidence>
<dbReference type="SFLD" id="SFLDS00001">
    <property type="entry name" value="Enolase"/>
    <property type="match status" value="1"/>
</dbReference>
<dbReference type="InterPro" id="IPR013342">
    <property type="entry name" value="Mandelate_racemase_C"/>
</dbReference>
<dbReference type="InterPro" id="IPR029017">
    <property type="entry name" value="Enolase-like_N"/>
</dbReference>
<evidence type="ECO:0000256" key="1">
    <source>
        <dbReference type="ARBA" id="ARBA00023239"/>
    </source>
</evidence>
<dbReference type="EMBL" id="JAUJEB010000013">
    <property type="protein sequence ID" value="MDN5217116.1"/>
    <property type="molecule type" value="Genomic_DNA"/>
</dbReference>
<evidence type="ECO:0000259" key="2">
    <source>
        <dbReference type="SMART" id="SM00922"/>
    </source>
</evidence>
<keyword evidence="4" id="KW-1185">Reference proteome</keyword>
<sequence>MNRRKFVRQGILGTGAMMLGMSSLYADARSDLKITKISHYKDPNYKKPTFNQATDIVVVEVSDGTIGIGEGGSTEMIQQCAELLIGEDPFRIEHLWQKVYRGYFYPAGREKLHALGALDMALWDIKAKSLNVPLYELFGGLTRDYVQCYSTGFPRQGSLKETASACMEAGFYAYRMGTASSGDIFDPHKWIDATYEACREVKEGVGEKGQWAIDLHTRFDFAEAVAMCRLLEPLKPVFVEDLIRSENPGVYKTLRNQVKVPIAVGEHFGDRWDVNELIEQQLIDHSRITLPNCGGITEFMKIAAICETHYVGLIPHFTGPISTAALVHTLGALSGFAMSEMRGAGPASHDYLNDDYVLFKNGKLYPNDKPGLGVEFLPKKAKLVNVISKKPEFDHPMFRRSDGSITNW</sequence>
<keyword evidence="1" id="KW-0456">Lyase</keyword>
<proteinExistence type="predicted"/>
<protein>
    <submittedName>
        <fullName evidence="3">Mandelate racemase/muconate lactonizing enzyme family protein</fullName>
    </submittedName>
</protein>
<feature type="domain" description="Mandelate racemase/muconate lactonizing enzyme C-terminal" evidence="2">
    <location>
        <begin position="159"/>
        <end position="261"/>
    </location>
</feature>
<dbReference type="Pfam" id="PF13378">
    <property type="entry name" value="MR_MLE_C"/>
    <property type="match status" value="1"/>
</dbReference>
<dbReference type="Gene3D" id="3.30.390.10">
    <property type="entry name" value="Enolase-like, N-terminal domain"/>
    <property type="match status" value="1"/>
</dbReference>
<dbReference type="Proteomes" id="UP001172083">
    <property type="component" value="Unassembled WGS sequence"/>
</dbReference>
<organism evidence="3 4">
    <name type="scientific">Agaribacillus aureus</name>
    <dbReference type="NCBI Taxonomy" id="3051825"/>
    <lineage>
        <taxon>Bacteria</taxon>
        <taxon>Pseudomonadati</taxon>
        <taxon>Bacteroidota</taxon>
        <taxon>Cytophagia</taxon>
        <taxon>Cytophagales</taxon>
        <taxon>Splendidivirgaceae</taxon>
        <taxon>Agaribacillus</taxon>
    </lineage>
</organism>
<dbReference type="SMART" id="SM00922">
    <property type="entry name" value="MR_MLE"/>
    <property type="match status" value="1"/>
</dbReference>
<gene>
    <name evidence="3" type="ORF">QQ020_33905</name>
</gene>
<accession>A0ABT8LL11</accession>
<dbReference type="Gene3D" id="3.20.20.120">
    <property type="entry name" value="Enolase-like C-terminal domain"/>
    <property type="match status" value="1"/>
</dbReference>
<name>A0ABT8LL11_9BACT</name>
<dbReference type="CDD" id="cd03316">
    <property type="entry name" value="MR_like"/>
    <property type="match status" value="1"/>
</dbReference>